<dbReference type="Pfam" id="PF03102">
    <property type="entry name" value="NeuB"/>
    <property type="match status" value="1"/>
</dbReference>
<dbReference type="SUPFAM" id="SSF51269">
    <property type="entry name" value="AFP III-like domain"/>
    <property type="match status" value="1"/>
</dbReference>
<dbReference type="Proteomes" id="UP000060487">
    <property type="component" value="Unassembled WGS sequence"/>
</dbReference>
<accession>A0ABR5SHB4</accession>
<dbReference type="PROSITE" id="PS50844">
    <property type="entry name" value="AFP_LIKE"/>
    <property type="match status" value="1"/>
</dbReference>
<name>A0ABR5SHB4_9BACT</name>
<organism evidence="2 3">
    <name type="scientific">Candidatus Magnetominusculus xianensis</name>
    <dbReference type="NCBI Taxonomy" id="1748249"/>
    <lineage>
        <taxon>Bacteria</taxon>
        <taxon>Pseudomonadati</taxon>
        <taxon>Nitrospirota</taxon>
        <taxon>Nitrospiria</taxon>
        <taxon>Nitrospirales</taxon>
        <taxon>Nitrospiraceae</taxon>
        <taxon>Candidatus Magnetominusculus</taxon>
    </lineage>
</organism>
<dbReference type="InterPro" id="IPR013132">
    <property type="entry name" value="PseI/NeuA/B-like_N"/>
</dbReference>
<dbReference type="InterPro" id="IPR006190">
    <property type="entry name" value="SAF_AFP_Neu5Ac"/>
</dbReference>
<sequence length="356" mass="39527">MSSGRVYIIAEIGINHNGSYDNCLRMVDAAVEAGCDAVKLQFFRAKHLYPKSAGELDWRDSKGEYSYNIYGAVEGFEIPEDWIERLLVYCTSNNIELLSSASDPHGVDVLLAKGLKKIKLTSYTITNTVLIEHCAKTGVPIIMSTGGATLGEVETAVSIVAKYHDKLSLLHCSIQYPTALVDCNLGVIETFRYAFPGITTGYSDHTIEVVEAPVQAVYIGAQIIEKHITLNRSMSGPDHFFALEPHDLSNMVSAIRQAESDYKLGSFEIDKLIYGSTAKTVGTHEKYLRDFAFMKLFANKDIRQGATIRPEDISILRPGKKRHGLDPAYLRLFEGHDIKAKSPVSFEDPITWDLIL</sequence>
<keyword evidence="2" id="KW-0167">Capsid protein</keyword>
<evidence type="ECO:0000313" key="3">
    <source>
        <dbReference type="Proteomes" id="UP000060487"/>
    </source>
</evidence>
<dbReference type="PANTHER" id="PTHR42966:SF1">
    <property type="entry name" value="SIALIC ACID SYNTHASE"/>
    <property type="match status" value="1"/>
</dbReference>
<reference evidence="2 3" key="1">
    <citation type="submission" date="2015-11" db="EMBL/GenBank/DDBJ databases">
        <authorList>
            <person name="Lin W."/>
        </authorList>
    </citation>
    <scope>NUCLEOTIDE SEQUENCE [LARGE SCALE GENOMIC DNA]</scope>
    <source>
        <strain evidence="2 3">HCH-1</strain>
    </source>
</reference>
<dbReference type="Gene3D" id="3.20.20.70">
    <property type="entry name" value="Aldolase class I"/>
    <property type="match status" value="1"/>
</dbReference>
<evidence type="ECO:0000313" key="2">
    <source>
        <dbReference type="EMBL" id="KWT87094.1"/>
    </source>
</evidence>
<dbReference type="InterPro" id="IPR057736">
    <property type="entry name" value="SAF_PseI/NeuA/NeuB"/>
</dbReference>
<comment type="caution">
    <text evidence="2">The sequence shown here is derived from an EMBL/GenBank/DDBJ whole genome shotgun (WGS) entry which is preliminary data.</text>
</comment>
<dbReference type="RefSeq" id="WP_085052008.1">
    <property type="nucleotide sequence ID" value="NZ_LNQR01000053.1"/>
</dbReference>
<dbReference type="InterPro" id="IPR013785">
    <property type="entry name" value="Aldolase_TIM"/>
</dbReference>
<dbReference type="CDD" id="cd11615">
    <property type="entry name" value="SAF_NeuB_like"/>
    <property type="match status" value="1"/>
</dbReference>
<proteinExistence type="predicted"/>
<dbReference type="InterPro" id="IPR036732">
    <property type="entry name" value="AFP_Neu5c_C_sf"/>
</dbReference>
<protein>
    <submittedName>
        <fullName evidence="2">Spore coat protein</fullName>
    </submittedName>
</protein>
<keyword evidence="3" id="KW-1185">Reference proteome</keyword>
<dbReference type="Gene3D" id="3.90.1210.10">
    <property type="entry name" value="Antifreeze-like/N-acetylneuraminic acid synthase C-terminal domain"/>
    <property type="match status" value="1"/>
</dbReference>
<dbReference type="EMBL" id="LNQR01000053">
    <property type="protein sequence ID" value="KWT87094.1"/>
    <property type="molecule type" value="Genomic_DNA"/>
</dbReference>
<feature type="domain" description="AFP-like" evidence="1">
    <location>
        <begin position="295"/>
        <end position="356"/>
    </location>
</feature>
<gene>
    <name evidence="2" type="ORF">ASN18_1383</name>
</gene>
<dbReference type="InterPro" id="IPR051690">
    <property type="entry name" value="PseI-like"/>
</dbReference>
<dbReference type="SUPFAM" id="SSF51569">
    <property type="entry name" value="Aldolase"/>
    <property type="match status" value="1"/>
</dbReference>
<evidence type="ECO:0000259" key="1">
    <source>
        <dbReference type="PROSITE" id="PS50844"/>
    </source>
</evidence>
<keyword evidence="2" id="KW-0946">Virion</keyword>
<dbReference type="PANTHER" id="PTHR42966">
    <property type="entry name" value="N-ACETYLNEURAMINATE SYNTHASE"/>
    <property type="match status" value="1"/>
</dbReference>